<evidence type="ECO:0000313" key="1">
    <source>
        <dbReference type="EMBL" id="KAH7854733.1"/>
    </source>
</evidence>
<accession>A0ACB7YMM0</accession>
<dbReference type="EMBL" id="CM037161">
    <property type="protein sequence ID" value="KAH7854733.1"/>
    <property type="molecule type" value="Genomic_DNA"/>
</dbReference>
<organism evidence="1 2">
    <name type="scientific">Vaccinium darrowii</name>
    <dbReference type="NCBI Taxonomy" id="229202"/>
    <lineage>
        <taxon>Eukaryota</taxon>
        <taxon>Viridiplantae</taxon>
        <taxon>Streptophyta</taxon>
        <taxon>Embryophyta</taxon>
        <taxon>Tracheophyta</taxon>
        <taxon>Spermatophyta</taxon>
        <taxon>Magnoliopsida</taxon>
        <taxon>eudicotyledons</taxon>
        <taxon>Gunneridae</taxon>
        <taxon>Pentapetalae</taxon>
        <taxon>asterids</taxon>
        <taxon>Ericales</taxon>
        <taxon>Ericaceae</taxon>
        <taxon>Vaccinioideae</taxon>
        <taxon>Vaccinieae</taxon>
        <taxon>Vaccinium</taxon>
    </lineage>
</organism>
<dbReference type="Proteomes" id="UP000828048">
    <property type="component" value="Chromosome 11"/>
</dbReference>
<proteinExistence type="predicted"/>
<sequence>MDVVGISHEEQALEDSLCKRVTVTRNETITKWLDPEAAAVSRDVLTKVVYSGLFEWTPEVRNIHGDLRTNNIMWQLNSEVSTLA</sequence>
<comment type="caution">
    <text evidence="1">The sequence shown here is derived from an EMBL/GenBank/DDBJ whole genome shotgun (WGS) entry which is preliminary data.</text>
</comment>
<name>A0ACB7YMM0_9ERIC</name>
<gene>
    <name evidence="1" type="ORF">Vadar_017227</name>
</gene>
<reference evidence="1 2" key="1">
    <citation type="journal article" date="2021" name="Hortic Res">
        <title>High-quality reference genome and annotation aids understanding of berry development for evergreen blueberry (Vaccinium darrowii).</title>
        <authorList>
            <person name="Yu J."/>
            <person name="Hulse-Kemp A.M."/>
            <person name="Babiker E."/>
            <person name="Staton M."/>
        </authorList>
    </citation>
    <scope>NUCLEOTIDE SEQUENCE [LARGE SCALE GENOMIC DNA]</scope>
    <source>
        <strain evidence="2">cv. NJ 8807/NJ 8810</strain>
        <tissue evidence="1">Young leaf</tissue>
    </source>
</reference>
<protein>
    <submittedName>
        <fullName evidence="1">Uncharacterized protein</fullName>
    </submittedName>
</protein>
<keyword evidence="2" id="KW-1185">Reference proteome</keyword>
<evidence type="ECO:0000313" key="2">
    <source>
        <dbReference type="Proteomes" id="UP000828048"/>
    </source>
</evidence>